<keyword evidence="3" id="KW-1185">Reference proteome</keyword>
<sequence>MFDPLPWANDPFPSHTPMHDLLPMHPSRAAPTHPRRHLRRRTSHFAIEGAEYTSQSDTSDAYYDKDASPDADFHIPSFRNMRPAAPTPFHRVACRMPARTAEALDLARDEVLVLPLQLTRLRVRIYSGSRDVQSVRAVVAGDMRVRDVVGQVVGAGDVRVYVKRGGRWVEPGAGVKMSGVVEQQGWFAGEEQREVEVKIEVGDGGGGFGRRFEREMERGVERMRMSGF</sequence>
<evidence type="ECO:0000256" key="1">
    <source>
        <dbReference type="SAM" id="MobiDB-lite"/>
    </source>
</evidence>
<dbReference type="AlphaFoldDB" id="A0A6A6A9K3"/>
<gene>
    <name evidence="2" type="ORF">P153DRAFT_386609</name>
</gene>
<dbReference type="OrthoDB" id="3694718at2759"/>
<dbReference type="RefSeq" id="XP_033522879.1">
    <property type="nucleotide sequence ID" value="XM_033670549.1"/>
</dbReference>
<proteinExistence type="predicted"/>
<organism evidence="2 3">
    <name type="scientific">Dothidotthia symphoricarpi CBS 119687</name>
    <dbReference type="NCBI Taxonomy" id="1392245"/>
    <lineage>
        <taxon>Eukaryota</taxon>
        <taxon>Fungi</taxon>
        <taxon>Dikarya</taxon>
        <taxon>Ascomycota</taxon>
        <taxon>Pezizomycotina</taxon>
        <taxon>Dothideomycetes</taxon>
        <taxon>Pleosporomycetidae</taxon>
        <taxon>Pleosporales</taxon>
        <taxon>Dothidotthiaceae</taxon>
        <taxon>Dothidotthia</taxon>
    </lineage>
</organism>
<dbReference type="Proteomes" id="UP000799771">
    <property type="component" value="Unassembled WGS sequence"/>
</dbReference>
<accession>A0A6A6A9K3</accession>
<feature type="region of interest" description="Disordered" evidence="1">
    <location>
        <begin position="18"/>
        <end position="38"/>
    </location>
</feature>
<protein>
    <submittedName>
        <fullName evidence="2">Uncharacterized protein</fullName>
    </submittedName>
</protein>
<evidence type="ECO:0000313" key="2">
    <source>
        <dbReference type="EMBL" id="KAF2128490.1"/>
    </source>
</evidence>
<dbReference type="GeneID" id="54410981"/>
<name>A0A6A6A9K3_9PLEO</name>
<dbReference type="EMBL" id="ML977508">
    <property type="protein sequence ID" value="KAF2128490.1"/>
    <property type="molecule type" value="Genomic_DNA"/>
</dbReference>
<evidence type="ECO:0000313" key="3">
    <source>
        <dbReference type="Proteomes" id="UP000799771"/>
    </source>
</evidence>
<reference evidence="2" key="1">
    <citation type="journal article" date="2020" name="Stud. Mycol.">
        <title>101 Dothideomycetes genomes: a test case for predicting lifestyles and emergence of pathogens.</title>
        <authorList>
            <person name="Haridas S."/>
            <person name="Albert R."/>
            <person name="Binder M."/>
            <person name="Bloem J."/>
            <person name="Labutti K."/>
            <person name="Salamov A."/>
            <person name="Andreopoulos B."/>
            <person name="Baker S."/>
            <person name="Barry K."/>
            <person name="Bills G."/>
            <person name="Bluhm B."/>
            <person name="Cannon C."/>
            <person name="Castanera R."/>
            <person name="Culley D."/>
            <person name="Daum C."/>
            <person name="Ezra D."/>
            <person name="Gonzalez J."/>
            <person name="Henrissat B."/>
            <person name="Kuo A."/>
            <person name="Liang C."/>
            <person name="Lipzen A."/>
            <person name="Lutzoni F."/>
            <person name="Magnuson J."/>
            <person name="Mondo S."/>
            <person name="Nolan M."/>
            <person name="Ohm R."/>
            <person name="Pangilinan J."/>
            <person name="Park H.-J."/>
            <person name="Ramirez L."/>
            <person name="Alfaro M."/>
            <person name="Sun H."/>
            <person name="Tritt A."/>
            <person name="Yoshinaga Y."/>
            <person name="Zwiers L.-H."/>
            <person name="Turgeon B."/>
            <person name="Goodwin S."/>
            <person name="Spatafora J."/>
            <person name="Crous P."/>
            <person name="Grigoriev I."/>
        </authorList>
    </citation>
    <scope>NUCLEOTIDE SEQUENCE</scope>
    <source>
        <strain evidence="2">CBS 119687</strain>
    </source>
</reference>